<organism evidence="1 2">
    <name type="scientific">Kushneria aurantia</name>
    <dbReference type="NCBI Taxonomy" id="504092"/>
    <lineage>
        <taxon>Bacteria</taxon>
        <taxon>Pseudomonadati</taxon>
        <taxon>Pseudomonadota</taxon>
        <taxon>Gammaproteobacteria</taxon>
        <taxon>Oceanospirillales</taxon>
        <taxon>Halomonadaceae</taxon>
        <taxon>Kushneria</taxon>
    </lineage>
</organism>
<evidence type="ECO:0000313" key="1">
    <source>
        <dbReference type="EMBL" id="MFC0268561.1"/>
    </source>
</evidence>
<evidence type="ECO:0000313" key="2">
    <source>
        <dbReference type="Proteomes" id="UP001589814"/>
    </source>
</evidence>
<sequence>MAGAVERARWGVDVQTTRRNSNDWHIVHGLEAGAVISAVESLPAHLQAMARYCWGPFTRDELAVDHEVLHAALVDRLQRTRLPGQGGADFPSVAAAGAMQALCRAAIHHHSQVTWPYRRPGLKGPRAIARWLDDERGEEIDVRRWSAAGRLSWSDVWDRILLLLDDWELQALAPVAGLMPQAA</sequence>
<reference evidence="1 2" key="1">
    <citation type="submission" date="2024-09" db="EMBL/GenBank/DDBJ databases">
        <authorList>
            <person name="Sun Q."/>
            <person name="Mori K."/>
        </authorList>
    </citation>
    <scope>NUCLEOTIDE SEQUENCE [LARGE SCALE GENOMIC DNA]</scope>
    <source>
        <strain evidence="1 2">CCM 7415</strain>
    </source>
</reference>
<dbReference type="EMBL" id="JBHLVX010000043">
    <property type="protein sequence ID" value="MFC0268561.1"/>
    <property type="molecule type" value="Genomic_DNA"/>
</dbReference>
<keyword evidence="2" id="KW-1185">Reference proteome</keyword>
<comment type="caution">
    <text evidence="1">The sequence shown here is derived from an EMBL/GenBank/DDBJ whole genome shotgun (WGS) entry which is preliminary data.</text>
</comment>
<dbReference type="Proteomes" id="UP001589814">
    <property type="component" value="Unassembled WGS sequence"/>
</dbReference>
<name>A0ABV6G4K6_9GAMM</name>
<gene>
    <name evidence="1" type="ORF">ACFFHW_11320</name>
</gene>
<dbReference type="RefSeq" id="WP_245558680.1">
    <property type="nucleotide sequence ID" value="NZ_JBHLVX010000043.1"/>
</dbReference>
<protein>
    <submittedName>
        <fullName evidence="1">Uncharacterized protein</fullName>
    </submittedName>
</protein>
<accession>A0ABV6G4K6</accession>
<proteinExistence type="predicted"/>